<evidence type="ECO:0000256" key="5">
    <source>
        <dbReference type="ARBA" id="ARBA00022723"/>
    </source>
</evidence>
<keyword evidence="7" id="KW-0464">Manganese</keyword>
<dbReference type="Pfam" id="PF00293">
    <property type="entry name" value="NUDIX"/>
    <property type="match status" value="1"/>
</dbReference>
<dbReference type="InterPro" id="IPR011876">
    <property type="entry name" value="IsopentenylPP_isomerase_typ1"/>
</dbReference>
<dbReference type="InterPro" id="IPR000086">
    <property type="entry name" value="NUDIX_hydrolase_dom"/>
</dbReference>
<evidence type="ECO:0000256" key="6">
    <source>
        <dbReference type="ARBA" id="ARBA00022842"/>
    </source>
</evidence>
<dbReference type="Proteomes" id="UP001158045">
    <property type="component" value="Unassembled WGS sequence"/>
</dbReference>
<dbReference type="NCBIfam" id="NF002995">
    <property type="entry name" value="PRK03759.1"/>
    <property type="match status" value="1"/>
</dbReference>
<dbReference type="EC" id="5.3.3.2" evidence="3 10"/>
<dbReference type="InterPro" id="IPR015797">
    <property type="entry name" value="NUDIX_hydrolase-like_dom_sf"/>
</dbReference>
<dbReference type="EMBL" id="JARYZI010000004">
    <property type="protein sequence ID" value="MDH8678086.1"/>
    <property type="molecule type" value="Genomic_DNA"/>
</dbReference>
<organism evidence="12 13">
    <name type="scientific">Fusibacter bizertensis</name>
    <dbReference type="NCBI Taxonomy" id="1488331"/>
    <lineage>
        <taxon>Bacteria</taxon>
        <taxon>Bacillati</taxon>
        <taxon>Bacillota</taxon>
        <taxon>Clostridia</taxon>
        <taxon>Eubacteriales</taxon>
        <taxon>Eubacteriales Family XII. Incertae Sedis</taxon>
        <taxon>Fusibacter</taxon>
    </lineage>
</organism>
<name>A0ABT6NCH5_9FIRM</name>
<evidence type="ECO:0000256" key="8">
    <source>
        <dbReference type="ARBA" id="ARBA00023229"/>
    </source>
</evidence>
<gene>
    <name evidence="12" type="primary">idi</name>
    <name evidence="12" type="ORF">QE109_08000</name>
</gene>
<dbReference type="NCBIfam" id="TIGR02150">
    <property type="entry name" value="IPP_isom_1"/>
    <property type="match status" value="1"/>
</dbReference>
<evidence type="ECO:0000256" key="3">
    <source>
        <dbReference type="ARBA" id="ARBA00012057"/>
    </source>
</evidence>
<evidence type="ECO:0000256" key="4">
    <source>
        <dbReference type="ARBA" id="ARBA00022490"/>
    </source>
</evidence>
<evidence type="ECO:0000313" key="13">
    <source>
        <dbReference type="Proteomes" id="UP001158045"/>
    </source>
</evidence>
<feature type="domain" description="Nudix hydrolase" evidence="11">
    <location>
        <begin position="45"/>
        <end position="177"/>
    </location>
</feature>
<dbReference type="PROSITE" id="PS51462">
    <property type="entry name" value="NUDIX"/>
    <property type="match status" value="1"/>
</dbReference>
<evidence type="ECO:0000256" key="9">
    <source>
        <dbReference type="ARBA" id="ARBA00023235"/>
    </source>
</evidence>
<keyword evidence="4" id="KW-0963">Cytoplasm</keyword>
<keyword evidence="9 12" id="KW-0413">Isomerase</keyword>
<dbReference type="CDD" id="cd02885">
    <property type="entry name" value="NUDIX_IPP_Isomerase"/>
    <property type="match status" value="1"/>
</dbReference>
<comment type="pathway">
    <text evidence="1">Isoprenoid biosynthesis; dimethylallyl diphosphate biosynthesis; dimethylallyl diphosphate from isopentenyl diphosphate: step 1/1.</text>
</comment>
<evidence type="ECO:0000259" key="11">
    <source>
        <dbReference type="PROSITE" id="PS51462"/>
    </source>
</evidence>
<dbReference type="PIRSF" id="PIRSF018427">
    <property type="entry name" value="Isopntndiph_ism"/>
    <property type="match status" value="1"/>
</dbReference>
<sequence>MQKNIEYPPVHEKKEEQTEEQIIIVDEFDNSLGSIGKMEAHYSGTLHRAFSILVFNDQNQLLLQRRSLSKYHTPGLWTNTCCSHPRYGEQLSDAVNRRLVEEMGFICELDEIFHFIYQVEFEKGLFEHELDHVFVGRYNGDVSPNPDEVHEVRWIDLKALHYEIEKTPNEFTYWFKYLLAKHSDKIEIYLKD</sequence>
<dbReference type="HAMAP" id="MF_00202">
    <property type="entry name" value="Idi"/>
    <property type="match status" value="1"/>
</dbReference>
<dbReference type="RefSeq" id="WP_281093916.1">
    <property type="nucleotide sequence ID" value="NZ_JARYZI010000004.1"/>
</dbReference>
<dbReference type="PANTHER" id="PTHR10885:SF0">
    <property type="entry name" value="ISOPENTENYL-DIPHOSPHATE DELTA-ISOMERASE"/>
    <property type="match status" value="1"/>
</dbReference>
<evidence type="ECO:0000256" key="1">
    <source>
        <dbReference type="ARBA" id="ARBA00004826"/>
    </source>
</evidence>
<dbReference type="Gene3D" id="3.90.79.10">
    <property type="entry name" value="Nucleoside Triphosphate Pyrophosphohydrolase"/>
    <property type="match status" value="1"/>
</dbReference>
<evidence type="ECO:0000313" key="12">
    <source>
        <dbReference type="EMBL" id="MDH8678086.1"/>
    </source>
</evidence>
<evidence type="ECO:0000256" key="7">
    <source>
        <dbReference type="ARBA" id="ARBA00023211"/>
    </source>
</evidence>
<evidence type="ECO:0000256" key="2">
    <source>
        <dbReference type="ARBA" id="ARBA00007579"/>
    </source>
</evidence>
<evidence type="ECO:0000256" key="10">
    <source>
        <dbReference type="NCBIfam" id="TIGR02150"/>
    </source>
</evidence>
<dbReference type="InterPro" id="IPR056375">
    <property type="entry name" value="Idi_bact"/>
</dbReference>
<keyword evidence="6" id="KW-0460">Magnesium</keyword>
<protein>
    <recommendedName>
        <fullName evidence="3 10">Isopentenyl-diphosphate delta-isomerase</fullName>
        <ecNumber evidence="3 10">5.3.3.2</ecNumber>
    </recommendedName>
</protein>
<comment type="similarity">
    <text evidence="2">Belongs to the IPP isomerase type 1 family.</text>
</comment>
<keyword evidence="13" id="KW-1185">Reference proteome</keyword>
<comment type="caution">
    <text evidence="12">The sequence shown here is derived from an EMBL/GenBank/DDBJ whole genome shotgun (WGS) entry which is preliminary data.</text>
</comment>
<keyword evidence="8" id="KW-0414">Isoprene biosynthesis</keyword>
<keyword evidence="5" id="KW-0479">Metal-binding</keyword>
<dbReference type="PANTHER" id="PTHR10885">
    <property type="entry name" value="ISOPENTENYL-DIPHOSPHATE DELTA-ISOMERASE"/>
    <property type="match status" value="1"/>
</dbReference>
<dbReference type="GO" id="GO:0004452">
    <property type="term" value="F:isopentenyl-diphosphate delta-isomerase activity"/>
    <property type="evidence" value="ECO:0007669"/>
    <property type="project" value="UniProtKB-EC"/>
</dbReference>
<accession>A0ABT6NCH5</accession>
<proteinExistence type="inferred from homology"/>
<reference evidence="12 13" key="1">
    <citation type="submission" date="2023-04" db="EMBL/GenBank/DDBJ databases">
        <title>Fusibacter bizertensis strain WBS, isolated from littoral bottom sediments of the Arctic seas - biochemical and genomic analysis.</title>
        <authorList>
            <person name="Brioukhanov A.L."/>
        </authorList>
    </citation>
    <scope>NUCLEOTIDE SEQUENCE [LARGE SCALE GENOMIC DNA]</scope>
    <source>
        <strain evidence="12 13">WBS</strain>
    </source>
</reference>
<dbReference type="SUPFAM" id="SSF55811">
    <property type="entry name" value="Nudix"/>
    <property type="match status" value="1"/>
</dbReference>